<reference evidence="2" key="1">
    <citation type="submission" date="2017-10" db="EMBL/GenBank/DDBJ databases">
        <title>Massilia psychrophilum sp. nov., a novel purple-pigmented bacterium isolated from Tianshan glacier, Xinjiang Municipality, China.</title>
        <authorList>
            <person name="Wang H."/>
        </authorList>
    </citation>
    <scope>NUCLEOTIDE SEQUENCE [LARGE SCALE GENOMIC DNA]</scope>
    <source>
        <strain evidence="2">B2</strain>
    </source>
</reference>
<gene>
    <name evidence="2" type="ORF">CR152_06105</name>
</gene>
<feature type="chain" id="PRO_5013776797" evidence="1">
    <location>
        <begin position="21"/>
        <end position="238"/>
    </location>
</feature>
<feature type="signal peptide" evidence="1">
    <location>
        <begin position="1"/>
        <end position="20"/>
    </location>
</feature>
<accession>A0A2D2DGM7</accession>
<organism evidence="2 3">
    <name type="scientific">Massilia violaceinigra</name>
    <dbReference type="NCBI Taxonomy" id="2045208"/>
    <lineage>
        <taxon>Bacteria</taxon>
        <taxon>Pseudomonadati</taxon>
        <taxon>Pseudomonadota</taxon>
        <taxon>Betaproteobacteria</taxon>
        <taxon>Burkholderiales</taxon>
        <taxon>Oxalobacteraceae</taxon>
        <taxon>Telluria group</taxon>
        <taxon>Massilia</taxon>
    </lineage>
</organism>
<proteinExistence type="predicted"/>
<evidence type="ECO:0000256" key="1">
    <source>
        <dbReference type="SAM" id="SignalP"/>
    </source>
</evidence>
<evidence type="ECO:0000313" key="3">
    <source>
        <dbReference type="Proteomes" id="UP000229897"/>
    </source>
</evidence>
<dbReference type="KEGG" id="mass:CR152_06105"/>
<dbReference type="Proteomes" id="UP000229897">
    <property type="component" value="Chromosome"/>
</dbReference>
<dbReference type="EMBL" id="CP024608">
    <property type="protein sequence ID" value="ATQ74134.1"/>
    <property type="molecule type" value="Genomic_DNA"/>
</dbReference>
<keyword evidence="1" id="KW-0732">Signal</keyword>
<sequence>MLAALLCGASLALAGAPAMAQSDGTSTFKAVPKRAAAAAQAAAQRDFAQFVTGQLQTRGTSGTPVDFPLEINDMHDLKDAKIGYGFPVYTIDPKELLAGRGSMKQMAKATGQWRFVILLNQRPIGMATVELNNGNYETVAYGAAVLAKDVDASMGYYGDAERSNVRFVRIYQARSDLLEVVGREDGRTRYAPLHSARESLLMQQRSVKEGKASEALMEEADILQPLRSVVKQTMDASK</sequence>
<evidence type="ECO:0000313" key="2">
    <source>
        <dbReference type="EMBL" id="ATQ74134.1"/>
    </source>
</evidence>
<keyword evidence="3" id="KW-1185">Reference proteome</keyword>
<name>A0A2D2DGM7_9BURK</name>
<protein>
    <submittedName>
        <fullName evidence="2">Uncharacterized protein</fullName>
    </submittedName>
</protein>
<dbReference type="OrthoDB" id="8775829at2"/>
<dbReference type="AlphaFoldDB" id="A0A2D2DGM7"/>